<dbReference type="RefSeq" id="WP_089013902.1">
    <property type="nucleotide sequence ID" value="NZ_LT607754.1"/>
</dbReference>
<dbReference type="Pfam" id="PF06772">
    <property type="entry name" value="LtrA"/>
    <property type="match status" value="1"/>
</dbReference>
<evidence type="ECO:0000256" key="1">
    <source>
        <dbReference type="SAM" id="MobiDB-lite"/>
    </source>
</evidence>
<dbReference type="AlphaFoldDB" id="A0A1C5JAJ0"/>
<keyword evidence="2" id="KW-0472">Membrane</keyword>
<evidence type="ECO:0000256" key="2">
    <source>
        <dbReference type="SAM" id="Phobius"/>
    </source>
</evidence>
<name>A0A1C5JAJ0_9ACTN</name>
<keyword evidence="2" id="KW-0812">Transmembrane</keyword>
<evidence type="ECO:0000313" key="4">
    <source>
        <dbReference type="Proteomes" id="UP000198221"/>
    </source>
</evidence>
<dbReference type="OrthoDB" id="7698234at2"/>
<reference evidence="4" key="1">
    <citation type="submission" date="2016-06" db="EMBL/GenBank/DDBJ databases">
        <authorList>
            <person name="Varghese N."/>
            <person name="Submissions Spin"/>
        </authorList>
    </citation>
    <scope>NUCLEOTIDE SEQUENCE [LARGE SCALE GENOMIC DNA]</scope>
    <source>
        <strain evidence="4">DSM 43819</strain>
    </source>
</reference>
<dbReference type="Proteomes" id="UP000198221">
    <property type="component" value="Chromosome I"/>
</dbReference>
<dbReference type="EMBL" id="LT607754">
    <property type="protein sequence ID" value="SCG67590.1"/>
    <property type="molecule type" value="Genomic_DNA"/>
</dbReference>
<feature type="transmembrane region" description="Helical" evidence="2">
    <location>
        <begin position="315"/>
        <end position="332"/>
    </location>
</feature>
<feature type="transmembrane region" description="Helical" evidence="2">
    <location>
        <begin position="149"/>
        <end position="167"/>
    </location>
</feature>
<feature type="transmembrane region" description="Helical" evidence="2">
    <location>
        <begin position="57"/>
        <end position="78"/>
    </location>
</feature>
<sequence>MPFASPEQPAKRDRPPVRDPESPRRVTLLELFFDLVYVVALALVSRGMVVDLNWERALQALLILMALWWTWAITTLVTDMYDPERTEIKLLIAAVMFGALLMTTAIPEAFASRGLVFAATYVAIHLGRGLFLIPTVRHHRQTQRRAARIFTWFAVSAVPWIAGGFVHGHAREALWALALALDYVGFRLMYPVPGLGVVPEAQRNVTAEHLSERYQQFFIIALGDAILTTGTMFSIYHSEAESIGAFTVAFVTTLLLWRIYVHKSGELLPHAISSSKQPSRFLNTAPYTHLLIVAGVVTTAAGFDLVLHEPTGHTPPAWVAVILGGPALFLVGRSFFEYEVFSRVSLSRPGGLLALLTIAPFVLFLPPLVAATGAMLVLAGVAIADYRRSRGRPPESPHPPH</sequence>
<feature type="compositionally biased region" description="Basic and acidic residues" evidence="1">
    <location>
        <begin position="9"/>
        <end position="21"/>
    </location>
</feature>
<feature type="transmembrane region" description="Helical" evidence="2">
    <location>
        <begin position="353"/>
        <end position="384"/>
    </location>
</feature>
<dbReference type="PANTHER" id="PTHR36840">
    <property type="entry name" value="BLL5714 PROTEIN"/>
    <property type="match status" value="1"/>
</dbReference>
<feature type="region of interest" description="Disordered" evidence="1">
    <location>
        <begin position="1"/>
        <end position="21"/>
    </location>
</feature>
<feature type="transmembrane region" description="Helical" evidence="2">
    <location>
        <begin position="217"/>
        <end position="236"/>
    </location>
</feature>
<dbReference type="InterPro" id="IPR010640">
    <property type="entry name" value="Low_temperature_requirement_A"/>
</dbReference>
<keyword evidence="4" id="KW-1185">Reference proteome</keyword>
<proteinExistence type="predicted"/>
<accession>A0A1C5JAJ0</accession>
<feature type="transmembrane region" description="Helical" evidence="2">
    <location>
        <begin position="116"/>
        <end position="137"/>
    </location>
</feature>
<feature type="transmembrane region" description="Helical" evidence="2">
    <location>
        <begin position="26"/>
        <end position="45"/>
    </location>
</feature>
<protein>
    <submittedName>
        <fullName evidence="3">Low temperature requirement protein LtrA</fullName>
    </submittedName>
</protein>
<organism evidence="3 4">
    <name type="scientific">Micromonospora inositola</name>
    <dbReference type="NCBI Taxonomy" id="47865"/>
    <lineage>
        <taxon>Bacteria</taxon>
        <taxon>Bacillati</taxon>
        <taxon>Actinomycetota</taxon>
        <taxon>Actinomycetes</taxon>
        <taxon>Micromonosporales</taxon>
        <taxon>Micromonosporaceae</taxon>
        <taxon>Micromonospora</taxon>
    </lineage>
</organism>
<feature type="transmembrane region" description="Helical" evidence="2">
    <location>
        <begin position="242"/>
        <end position="260"/>
    </location>
</feature>
<feature type="transmembrane region" description="Helical" evidence="2">
    <location>
        <begin position="281"/>
        <end position="303"/>
    </location>
</feature>
<keyword evidence="2" id="KW-1133">Transmembrane helix</keyword>
<gene>
    <name evidence="3" type="ORF">GA0070613_4327</name>
</gene>
<feature type="transmembrane region" description="Helical" evidence="2">
    <location>
        <begin position="90"/>
        <end position="110"/>
    </location>
</feature>
<dbReference type="PANTHER" id="PTHR36840:SF1">
    <property type="entry name" value="BLL5714 PROTEIN"/>
    <property type="match status" value="1"/>
</dbReference>
<evidence type="ECO:0000313" key="3">
    <source>
        <dbReference type="EMBL" id="SCG67590.1"/>
    </source>
</evidence>